<evidence type="ECO:0000313" key="2">
    <source>
        <dbReference type="EMBL" id="TQF06062.1"/>
    </source>
</evidence>
<proteinExistence type="predicted"/>
<reference evidence="2 3" key="1">
    <citation type="submission" date="2019-06" db="EMBL/GenBank/DDBJ databases">
        <title>Description of Kitasatospora acidophila sp. nov. isolated from pine grove soil, and reclassification of Streptomyces novaecaesareae to Kitasatospora novaeceasareae comb. nov.</title>
        <authorList>
            <person name="Kim M.J."/>
        </authorList>
    </citation>
    <scope>NUCLEOTIDE SEQUENCE [LARGE SCALE GENOMIC DNA]</scope>
    <source>
        <strain evidence="2 3">MMS16-CNU292</strain>
    </source>
</reference>
<dbReference type="AlphaFoldDB" id="A0A540WAS7"/>
<feature type="region of interest" description="Disordered" evidence="1">
    <location>
        <begin position="1"/>
        <end position="34"/>
    </location>
</feature>
<accession>A0A540WAS7</accession>
<name>A0A540WAS7_9ACTN</name>
<comment type="caution">
    <text evidence="2">The sequence shown here is derived from an EMBL/GenBank/DDBJ whole genome shotgun (WGS) entry which is preliminary data.</text>
</comment>
<sequence>MYARESRKQEAAPAQRTEAAGTVRRGSGPPDLRSLQRTAGNAAVVQLMATSSAPVTVARVMDEKTFKGQTGAPGLRSKSAITNVDQALRSFHALQNPSQQQQVTALGAIVDACLTYLNAKPNGQRSAGVENLRDQADSERSNLVLGPKQQILSQGEQRFRDVLAQIDAGLAIIRQHDFALGEFHRRNLPEDARREGQALSPVDFQQMIRSYIDELKALLDDQDLPAETHDVIEEVVGVADLVTTMRYPTGMPGMSVNQPAPEELADTEYSFNVDTQARGGTPFLLGHITHELTHVSAHQAFNSSSVMALAPVDTTPPQIARLAQQRAQTMRELLALLNADTTFHPDQHDLLVEKLDYGKQGGKLGRYATTFRQANKINDEEKARLLAWEEAAGENSGTLVEYDTVLNQMLVYLHLWRIDQANPFYVRLRSAAAEATARRATATQ</sequence>
<evidence type="ECO:0000313" key="3">
    <source>
        <dbReference type="Proteomes" id="UP000319103"/>
    </source>
</evidence>
<evidence type="ECO:0000256" key="1">
    <source>
        <dbReference type="SAM" id="MobiDB-lite"/>
    </source>
</evidence>
<gene>
    <name evidence="2" type="ORF">E6W39_32405</name>
</gene>
<feature type="compositionally biased region" description="Basic and acidic residues" evidence="1">
    <location>
        <begin position="1"/>
        <end position="10"/>
    </location>
</feature>
<organism evidence="2 3">
    <name type="scientific">Kitasatospora acidiphila</name>
    <dbReference type="NCBI Taxonomy" id="2567942"/>
    <lineage>
        <taxon>Bacteria</taxon>
        <taxon>Bacillati</taxon>
        <taxon>Actinomycetota</taxon>
        <taxon>Actinomycetes</taxon>
        <taxon>Kitasatosporales</taxon>
        <taxon>Streptomycetaceae</taxon>
        <taxon>Kitasatospora</taxon>
    </lineage>
</organism>
<dbReference type="Proteomes" id="UP000319103">
    <property type="component" value="Unassembled WGS sequence"/>
</dbReference>
<dbReference type="RefSeq" id="WP_141636510.1">
    <property type="nucleotide sequence ID" value="NZ_VIGB01000003.1"/>
</dbReference>
<dbReference type="OrthoDB" id="4320457at2"/>
<dbReference type="EMBL" id="VIGB01000003">
    <property type="protein sequence ID" value="TQF06062.1"/>
    <property type="molecule type" value="Genomic_DNA"/>
</dbReference>
<keyword evidence="3" id="KW-1185">Reference proteome</keyword>
<protein>
    <submittedName>
        <fullName evidence="2">Uncharacterized protein</fullName>
    </submittedName>
</protein>